<dbReference type="InterPro" id="IPR000182">
    <property type="entry name" value="GNAT_dom"/>
</dbReference>
<dbReference type="EMBL" id="JACASD010000015">
    <property type="protein sequence ID" value="NWE87906.1"/>
    <property type="molecule type" value="Genomic_DNA"/>
</dbReference>
<keyword evidence="2" id="KW-0808">Transferase</keyword>
<reference evidence="2 3" key="1">
    <citation type="submission" date="2020-04" db="EMBL/GenBank/DDBJ databases">
        <title>Molecular characterization of pseudomonads from Agaricus bisporus reveal novel blotch 2 pathogens in Western Europe.</title>
        <authorList>
            <person name="Taparia T."/>
            <person name="Krijger M."/>
            <person name="Haynes E."/>
            <person name="Elpinstone J.G."/>
            <person name="Noble R."/>
            <person name="Van Der Wolf J."/>
        </authorList>
    </citation>
    <scope>NUCLEOTIDE SEQUENCE [LARGE SCALE GENOMIC DNA]</scope>
    <source>
        <strain evidence="2 3">P8021</strain>
    </source>
</reference>
<name>A0A7Y8G058_9PSED</name>
<sequence>MMADPMSALLSFQKEIFAGMPTVPCSDNPKIRVFRDEINSKTRFSYARIERGQVKSLAMFVSGRTKKGIPCFDVGYAVAPSWRARGYAKEILTQGIKELSLGLSQATGLSAFWIIAVIDVENYASQSVAKSVISDTYEEVVDEFSSLPALLFTRLIGVEP</sequence>
<comment type="caution">
    <text evidence="2">The sequence shown here is derived from an EMBL/GenBank/DDBJ whole genome shotgun (WGS) entry which is preliminary data.</text>
</comment>
<gene>
    <name evidence="2" type="ORF">HX893_07155</name>
</gene>
<organism evidence="2 3">
    <name type="scientific">Pseudomonas reactans</name>
    <dbReference type="NCBI Taxonomy" id="117680"/>
    <lineage>
        <taxon>Bacteria</taxon>
        <taxon>Pseudomonadati</taxon>
        <taxon>Pseudomonadota</taxon>
        <taxon>Gammaproteobacteria</taxon>
        <taxon>Pseudomonadales</taxon>
        <taxon>Pseudomonadaceae</taxon>
        <taxon>Pseudomonas</taxon>
    </lineage>
</organism>
<evidence type="ECO:0000313" key="2">
    <source>
        <dbReference type="EMBL" id="NWE87906.1"/>
    </source>
</evidence>
<evidence type="ECO:0000313" key="3">
    <source>
        <dbReference type="Proteomes" id="UP000585226"/>
    </source>
</evidence>
<evidence type="ECO:0000259" key="1">
    <source>
        <dbReference type="Pfam" id="PF13302"/>
    </source>
</evidence>
<dbReference type="AlphaFoldDB" id="A0A7Y8G058"/>
<protein>
    <submittedName>
        <fullName evidence="2">GNAT family N-acetyltransferase</fullName>
    </submittedName>
</protein>
<dbReference type="InterPro" id="IPR016181">
    <property type="entry name" value="Acyl_CoA_acyltransferase"/>
</dbReference>
<proteinExistence type="predicted"/>
<dbReference type="Proteomes" id="UP000585226">
    <property type="component" value="Unassembled WGS sequence"/>
</dbReference>
<dbReference type="Gene3D" id="3.40.630.30">
    <property type="match status" value="1"/>
</dbReference>
<accession>A0A7Y8G058</accession>
<dbReference type="SUPFAM" id="SSF55729">
    <property type="entry name" value="Acyl-CoA N-acyltransferases (Nat)"/>
    <property type="match status" value="1"/>
</dbReference>
<dbReference type="GO" id="GO:0016747">
    <property type="term" value="F:acyltransferase activity, transferring groups other than amino-acyl groups"/>
    <property type="evidence" value="ECO:0007669"/>
    <property type="project" value="InterPro"/>
</dbReference>
<feature type="domain" description="N-acetyltransferase" evidence="1">
    <location>
        <begin position="67"/>
        <end position="131"/>
    </location>
</feature>
<dbReference type="Pfam" id="PF13302">
    <property type="entry name" value="Acetyltransf_3"/>
    <property type="match status" value="1"/>
</dbReference>
<dbReference type="RefSeq" id="WP_177110689.1">
    <property type="nucleotide sequence ID" value="NZ_JACASD010000015.1"/>
</dbReference>